<organism evidence="2">
    <name type="scientific">Siphoviridae sp. ct1Tj2</name>
    <dbReference type="NCBI Taxonomy" id="2826271"/>
    <lineage>
        <taxon>Viruses</taxon>
        <taxon>Duplodnaviria</taxon>
        <taxon>Heunggongvirae</taxon>
        <taxon>Uroviricota</taxon>
        <taxon>Caudoviricetes</taxon>
    </lineage>
</organism>
<evidence type="ECO:0000256" key="1">
    <source>
        <dbReference type="SAM" id="MobiDB-lite"/>
    </source>
</evidence>
<name>A0A8S5NT06_9CAUD</name>
<evidence type="ECO:0000313" key="2">
    <source>
        <dbReference type="EMBL" id="DAD97360.1"/>
    </source>
</evidence>
<protein>
    <submittedName>
        <fullName evidence="2">Uncharacterized protein</fullName>
    </submittedName>
</protein>
<feature type="compositionally biased region" description="Low complexity" evidence="1">
    <location>
        <begin position="56"/>
        <end position="66"/>
    </location>
</feature>
<accession>A0A8S5NT06</accession>
<feature type="region of interest" description="Disordered" evidence="1">
    <location>
        <begin position="56"/>
        <end position="80"/>
    </location>
</feature>
<reference evidence="2" key="1">
    <citation type="journal article" date="2021" name="Proc. Natl. Acad. Sci. U.S.A.">
        <title>A Catalog of Tens of Thousands of Viruses from Human Metagenomes Reveals Hidden Associations with Chronic Diseases.</title>
        <authorList>
            <person name="Tisza M.J."/>
            <person name="Buck C.B."/>
        </authorList>
    </citation>
    <scope>NUCLEOTIDE SEQUENCE</scope>
    <source>
        <strain evidence="2">Ct1Tj2</strain>
    </source>
</reference>
<dbReference type="EMBL" id="BK015238">
    <property type="protein sequence ID" value="DAD97360.1"/>
    <property type="molecule type" value="Genomic_DNA"/>
</dbReference>
<feature type="compositionally biased region" description="Low complexity" evidence="1">
    <location>
        <begin position="12"/>
        <end position="30"/>
    </location>
</feature>
<sequence>MAESLEYVEGFASTSTQKAEEAAASAETAAEAKEAAAASAQTAERQAGIATQQAEAAESSKTAAAESAKRAERFAVETEGRVTTDKTLTVSGAAADAAAVGDRINAIKIETDPTLTISGAAADAAATGVRIKILEMTQGVDVNGITFVSAFDTLEGVALEGVWNKAASRVEF</sequence>
<feature type="compositionally biased region" description="Basic and acidic residues" evidence="1">
    <location>
        <begin position="67"/>
        <end position="80"/>
    </location>
</feature>
<feature type="region of interest" description="Disordered" evidence="1">
    <location>
        <begin position="1"/>
        <end position="30"/>
    </location>
</feature>
<proteinExistence type="predicted"/>